<dbReference type="Proteomes" id="UP000186513">
    <property type="component" value="Unassembled WGS sequence"/>
</dbReference>
<accession>A0A1K2HJR0</accession>
<evidence type="ECO:0000313" key="2">
    <source>
        <dbReference type="EMBL" id="SFZ77076.1"/>
    </source>
</evidence>
<reference evidence="2 3" key="1">
    <citation type="submission" date="2016-11" db="EMBL/GenBank/DDBJ databases">
        <authorList>
            <person name="Jaros S."/>
            <person name="Januszkiewicz K."/>
            <person name="Wedrychowicz H."/>
        </authorList>
    </citation>
    <scope>NUCLEOTIDE SEQUENCE [LARGE SCALE GENOMIC DNA]</scope>
    <source>
        <strain evidence="2 3">DSM 18899</strain>
    </source>
</reference>
<dbReference type="RefSeq" id="WP_072428731.1">
    <property type="nucleotide sequence ID" value="NZ_FPKR01000008.1"/>
</dbReference>
<name>A0A1K2HJR0_9NEIS</name>
<sequence>MLKSITLLALAMTLSAQAAPLPAQATIVYQARLGGLPVGEAVQRWSIRAGQYQLSTELKPILGPRIRYQSSGSLTEQGLRPQEYAEYRGSNSQPKTRARFDWNKLEVSYGRSEAQQTGKLAPGAQDLNALPFQLSWLAGKPVPSMQIMTGRKLRQDKFAEGPQSKLTLMGKSQPARVWIAPEGEESTEIWLAPALGNLPVKIIRHDDKGELQLVAKNIEYQLDP</sequence>
<dbReference type="AlphaFoldDB" id="A0A1K2HJR0"/>
<feature type="signal peptide" evidence="1">
    <location>
        <begin position="1"/>
        <end position="18"/>
    </location>
</feature>
<dbReference type="EMBL" id="FPKR01000008">
    <property type="protein sequence ID" value="SFZ77076.1"/>
    <property type="molecule type" value="Genomic_DNA"/>
</dbReference>
<protein>
    <recommendedName>
        <fullName evidence="4">DUF3108 domain-containing protein</fullName>
    </recommendedName>
</protein>
<feature type="chain" id="PRO_5013312644" description="DUF3108 domain-containing protein" evidence="1">
    <location>
        <begin position="19"/>
        <end position="224"/>
    </location>
</feature>
<proteinExistence type="predicted"/>
<gene>
    <name evidence="2" type="ORF">SAMN02745887_02220</name>
</gene>
<dbReference type="InterPro" id="IPR021457">
    <property type="entry name" value="DUF3108"/>
</dbReference>
<evidence type="ECO:0008006" key="4">
    <source>
        <dbReference type="Google" id="ProtNLM"/>
    </source>
</evidence>
<evidence type="ECO:0000256" key="1">
    <source>
        <dbReference type="SAM" id="SignalP"/>
    </source>
</evidence>
<dbReference type="STRING" id="1121279.SAMN02745887_02220"/>
<dbReference type="OrthoDB" id="8526020at2"/>
<keyword evidence="1" id="KW-0732">Signal</keyword>
<evidence type="ECO:0000313" key="3">
    <source>
        <dbReference type="Proteomes" id="UP000186513"/>
    </source>
</evidence>
<organism evidence="2 3">
    <name type="scientific">Chitinimonas taiwanensis DSM 18899</name>
    <dbReference type="NCBI Taxonomy" id="1121279"/>
    <lineage>
        <taxon>Bacteria</taxon>
        <taxon>Pseudomonadati</taxon>
        <taxon>Pseudomonadota</taxon>
        <taxon>Betaproteobacteria</taxon>
        <taxon>Neisseriales</taxon>
        <taxon>Chitinibacteraceae</taxon>
        <taxon>Chitinimonas</taxon>
    </lineage>
</organism>
<dbReference type="Pfam" id="PF11306">
    <property type="entry name" value="DUF3108"/>
    <property type="match status" value="1"/>
</dbReference>
<keyword evidence="3" id="KW-1185">Reference proteome</keyword>